<evidence type="ECO:0000259" key="10">
    <source>
        <dbReference type="PROSITE" id="PS51384"/>
    </source>
</evidence>
<keyword evidence="5" id="KW-0274">FAD</keyword>
<evidence type="ECO:0000256" key="1">
    <source>
        <dbReference type="ARBA" id="ARBA00001974"/>
    </source>
</evidence>
<evidence type="ECO:0000256" key="6">
    <source>
        <dbReference type="ARBA" id="ARBA00023002"/>
    </source>
</evidence>
<dbReference type="InterPro" id="IPR001709">
    <property type="entry name" value="Flavoprot_Pyr_Nucl_cyt_Rdtase"/>
</dbReference>
<gene>
    <name evidence="11" type="ORF">SAMN05443668_1011018</name>
</gene>
<dbReference type="SUPFAM" id="SSF52343">
    <property type="entry name" value="Ferredoxin reductase-like, C-terminal NADP-linked domain"/>
    <property type="match status" value="1"/>
</dbReference>
<dbReference type="Proteomes" id="UP000184440">
    <property type="component" value="Unassembled WGS sequence"/>
</dbReference>
<evidence type="ECO:0000256" key="8">
    <source>
        <dbReference type="ARBA" id="ARBA00023014"/>
    </source>
</evidence>
<dbReference type="InterPro" id="IPR017927">
    <property type="entry name" value="FAD-bd_FR_type"/>
</dbReference>
<dbReference type="InterPro" id="IPR001433">
    <property type="entry name" value="OxRdtase_FAD/NAD-bd"/>
</dbReference>
<evidence type="ECO:0000313" key="11">
    <source>
        <dbReference type="EMBL" id="SHM60752.1"/>
    </source>
</evidence>
<keyword evidence="6" id="KW-0560">Oxidoreductase</keyword>
<reference evidence="11 12" key="1">
    <citation type="submission" date="2016-11" db="EMBL/GenBank/DDBJ databases">
        <authorList>
            <person name="Jaros S."/>
            <person name="Januszkiewicz K."/>
            <person name="Wedrychowicz H."/>
        </authorList>
    </citation>
    <scope>NUCLEOTIDE SEQUENCE [LARGE SCALE GENOMIC DNA]</scope>
    <source>
        <strain evidence="11 12">DSM 46144</strain>
    </source>
</reference>
<dbReference type="STRING" id="134849.SAMN05443668_1011018"/>
<evidence type="ECO:0000256" key="4">
    <source>
        <dbReference type="ARBA" id="ARBA00022723"/>
    </source>
</evidence>
<keyword evidence="12" id="KW-1185">Reference proteome</keyword>
<organism evidence="11 12">
    <name type="scientific">Cryptosporangium aurantiacum</name>
    <dbReference type="NCBI Taxonomy" id="134849"/>
    <lineage>
        <taxon>Bacteria</taxon>
        <taxon>Bacillati</taxon>
        <taxon>Actinomycetota</taxon>
        <taxon>Actinomycetes</taxon>
        <taxon>Cryptosporangiales</taxon>
        <taxon>Cryptosporangiaceae</taxon>
        <taxon>Cryptosporangium</taxon>
    </lineage>
</organism>
<accession>A0A1M7K622</accession>
<dbReference type="Pfam" id="PF00175">
    <property type="entry name" value="NAD_binding_1"/>
    <property type="match status" value="1"/>
</dbReference>
<keyword evidence="4" id="KW-0479">Metal-binding</keyword>
<dbReference type="PROSITE" id="PS00197">
    <property type="entry name" value="2FE2S_FER_1"/>
    <property type="match status" value="1"/>
</dbReference>
<dbReference type="OrthoDB" id="9796486at2"/>
<dbReference type="Pfam" id="PF00111">
    <property type="entry name" value="Fer2"/>
    <property type="match status" value="1"/>
</dbReference>
<dbReference type="CDD" id="cd00207">
    <property type="entry name" value="fer2"/>
    <property type="match status" value="1"/>
</dbReference>
<dbReference type="InterPro" id="IPR036010">
    <property type="entry name" value="2Fe-2S_ferredoxin-like_sf"/>
</dbReference>
<dbReference type="InterPro" id="IPR012675">
    <property type="entry name" value="Beta-grasp_dom_sf"/>
</dbReference>
<dbReference type="InterPro" id="IPR050415">
    <property type="entry name" value="MRET"/>
</dbReference>
<dbReference type="CDD" id="cd06214">
    <property type="entry name" value="PA_degradation_oxidoreductase_like"/>
    <property type="match status" value="1"/>
</dbReference>
<dbReference type="GO" id="GO:0051537">
    <property type="term" value="F:2 iron, 2 sulfur cluster binding"/>
    <property type="evidence" value="ECO:0007669"/>
    <property type="project" value="UniProtKB-KW"/>
</dbReference>
<keyword evidence="11" id="KW-0503">Monooxygenase</keyword>
<dbReference type="InterPro" id="IPR039261">
    <property type="entry name" value="FNR_nucleotide-bd"/>
</dbReference>
<evidence type="ECO:0000256" key="3">
    <source>
        <dbReference type="ARBA" id="ARBA00022714"/>
    </source>
</evidence>
<dbReference type="AlphaFoldDB" id="A0A1M7K622"/>
<dbReference type="GO" id="GO:0004497">
    <property type="term" value="F:monooxygenase activity"/>
    <property type="evidence" value="ECO:0007669"/>
    <property type="project" value="UniProtKB-KW"/>
</dbReference>
<evidence type="ECO:0000259" key="9">
    <source>
        <dbReference type="PROSITE" id="PS51085"/>
    </source>
</evidence>
<keyword evidence="3" id="KW-0001">2Fe-2S</keyword>
<dbReference type="PANTHER" id="PTHR47354">
    <property type="entry name" value="NADH OXIDOREDUCTASE HCR"/>
    <property type="match status" value="1"/>
</dbReference>
<keyword evidence="2" id="KW-0285">Flavoprotein</keyword>
<evidence type="ECO:0000256" key="7">
    <source>
        <dbReference type="ARBA" id="ARBA00023004"/>
    </source>
</evidence>
<dbReference type="Gene3D" id="3.40.50.80">
    <property type="entry name" value="Nucleotide-binding domain of ferredoxin-NADP reductase (FNR) module"/>
    <property type="match status" value="1"/>
</dbReference>
<dbReference type="EMBL" id="FRCS01000001">
    <property type="protein sequence ID" value="SHM60752.1"/>
    <property type="molecule type" value="Genomic_DNA"/>
</dbReference>
<keyword evidence="8" id="KW-0411">Iron-sulfur</keyword>
<dbReference type="SUPFAM" id="SSF63380">
    <property type="entry name" value="Riboflavin synthase domain-like"/>
    <property type="match status" value="1"/>
</dbReference>
<dbReference type="Gene3D" id="3.10.20.30">
    <property type="match status" value="1"/>
</dbReference>
<dbReference type="InterPro" id="IPR001041">
    <property type="entry name" value="2Fe-2S_ferredoxin-type"/>
</dbReference>
<evidence type="ECO:0000256" key="2">
    <source>
        <dbReference type="ARBA" id="ARBA00022630"/>
    </source>
</evidence>
<dbReference type="GO" id="GO:0050660">
    <property type="term" value="F:flavin adenine dinucleotide binding"/>
    <property type="evidence" value="ECO:0007669"/>
    <property type="project" value="TreeGrafter"/>
</dbReference>
<dbReference type="InterPro" id="IPR017938">
    <property type="entry name" value="Riboflavin_synthase-like_b-brl"/>
</dbReference>
<dbReference type="Gene3D" id="2.40.30.10">
    <property type="entry name" value="Translation factors"/>
    <property type="match status" value="1"/>
</dbReference>
<dbReference type="PROSITE" id="PS51085">
    <property type="entry name" value="2FE2S_FER_2"/>
    <property type="match status" value="1"/>
</dbReference>
<dbReference type="InterPro" id="IPR008333">
    <property type="entry name" value="Cbr1-like_FAD-bd_dom"/>
</dbReference>
<dbReference type="PRINTS" id="PR00371">
    <property type="entry name" value="FPNCR"/>
</dbReference>
<keyword evidence="7" id="KW-0408">Iron</keyword>
<dbReference type="InterPro" id="IPR006058">
    <property type="entry name" value="2Fe2S_fd_BS"/>
</dbReference>
<proteinExistence type="predicted"/>
<name>A0A1M7K622_9ACTN</name>
<dbReference type="PANTHER" id="PTHR47354:SF8">
    <property type="entry name" value="1,2-PHENYLACETYL-COA EPOXIDASE, SUBUNIT E"/>
    <property type="match status" value="1"/>
</dbReference>
<comment type="cofactor">
    <cofactor evidence="1">
        <name>FAD</name>
        <dbReference type="ChEBI" id="CHEBI:57692"/>
    </cofactor>
</comment>
<dbReference type="GO" id="GO:0046872">
    <property type="term" value="F:metal ion binding"/>
    <property type="evidence" value="ECO:0007669"/>
    <property type="project" value="UniProtKB-KW"/>
</dbReference>
<dbReference type="PROSITE" id="PS51384">
    <property type="entry name" value="FAD_FR"/>
    <property type="match status" value="1"/>
</dbReference>
<sequence>MTSYRLRVAEVVAETDDARSFVLDVPPELAQTFAHKPGQFLTVRVPVSPAAVGRCYSLCNAPGDPLTITVKRTADGFGSVWLHGNVAAGDELEVLPPAGRFTPRSLDGSFLLVAGGSGITPVLGILRTVLASGSGRITLFYANRDENSVIFAGELRRLVAKYPDRLTVVHWLESVSGLPTPSALEPLLRPWASAEVFLCGPSAFMAAVDVALRGIGVERVHVERFQSLAEDPFVAVEAVESSVAEGEPLEVEIDGANHTLAWPDGRRMLDVLVEHGLAAPSSCREGRCGACTCRLVEGEVEMVNNEVLDATDLADGYVLACQSMPKTGPFRVTYD</sequence>
<dbReference type="PRINTS" id="PR00410">
    <property type="entry name" value="PHEHYDRXLASE"/>
</dbReference>
<feature type="domain" description="FAD-binding FR-type" evidence="10">
    <location>
        <begin position="1"/>
        <end position="104"/>
    </location>
</feature>
<evidence type="ECO:0000313" key="12">
    <source>
        <dbReference type="Proteomes" id="UP000184440"/>
    </source>
</evidence>
<evidence type="ECO:0000256" key="5">
    <source>
        <dbReference type="ARBA" id="ARBA00022827"/>
    </source>
</evidence>
<dbReference type="RefSeq" id="WP_073251843.1">
    <property type="nucleotide sequence ID" value="NZ_FRCS01000001.1"/>
</dbReference>
<dbReference type="Pfam" id="PF00970">
    <property type="entry name" value="FAD_binding_6"/>
    <property type="match status" value="1"/>
</dbReference>
<dbReference type="SUPFAM" id="SSF54292">
    <property type="entry name" value="2Fe-2S ferredoxin-like"/>
    <property type="match status" value="1"/>
</dbReference>
<protein>
    <submittedName>
        <fullName evidence="11">3-ketosteroid 9alpha-monooxygenase subunit B</fullName>
    </submittedName>
</protein>
<feature type="domain" description="2Fe-2S ferredoxin-type" evidence="9">
    <location>
        <begin position="247"/>
        <end position="335"/>
    </location>
</feature>